<reference evidence="1 2" key="1">
    <citation type="submission" date="2019-01" db="EMBL/GenBank/DDBJ databases">
        <title>Ktedonosporobacter rubrisoli SCAWS-G2.</title>
        <authorList>
            <person name="Huang Y."/>
            <person name="Yan B."/>
        </authorList>
    </citation>
    <scope>NUCLEOTIDE SEQUENCE [LARGE SCALE GENOMIC DNA]</scope>
    <source>
        <strain evidence="1 2">SCAWS-G2</strain>
    </source>
</reference>
<accession>A0A4P6JRQ7</accession>
<gene>
    <name evidence="1" type="ORF">EPA93_19180</name>
</gene>
<protein>
    <submittedName>
        <fullName evidence="1">Uncharacterized protein</fullName>
    </submittedName>
</protein>
<keyword evidence="2" id="KW-1185">Reference proteome</keyword>
<dbReference type="Proteomes" id="UP000290365">
    <property type="component" value="Chromosome"/>
</dbReference>
<evidence type="ECO:0000313" key="1">
    <source>
        <dbReference type="EMBL" id="QBD78003.1"/>
    </source>
</evidence>
<proteinExistence type="predicted"/>
<dbReference type="EMBL" id="CP035758">
    <property type="protein sequence ID" value="QBD78003.1"/>
    <property type="molecule type" value="Genomic_DNA"/>
</dbReference>
<evidence type="ECO:0000313" key="2">
    <source>
        <dbReference type="Proteomes" id="UP000290365"/>
    </source>
</evidence>
<name>A0A4P6JRQ7_KTERU</name>
<dbReference type="AlphaFoldDB" id="A0A4P6JRQ7"/>
<sequence>MKDRAYVKSLFLAHAAKMKISDLAATNEPYQFTCRLNWIPQRACMLVSSSDYWAKCLHLQKHGITLFVVWKHNSCIPYDVLCLEDGKHYLAYTCAVESTRRTKRTSKVFLGQLLCGVQSAFDTLKEMPYSSRRRYEVLLEYYTHRRKGRPLKVG</sequence>
<dbReference type="KEGG" id="kbs:EPA93_19180"/>
<organism evidence="1 2">
    <name type="scientific">Ktedonosporobacter rubrisoli</name>
    <dbReference type="NCBI Taxonomy" id="2509675"/>
    <lineage>
        <taxon>Bacteria</taxon>
        <taxon>Bacillati</taxon>
        <taxon>Chloroflexota</taxon>
        <taxon>Ktedonobacteria</taxon>
        <taxon>Ktedonobacterales</taxon>
        <taxon>Ktedonosporobacteraceae</taxon>
        <taxon>Ktedonosporobacter</taxon>
    </lineage>
</organism>
<dbReference type="RefSeq" id="WP_129889056.1">
    <property type="nucleotide sequence ID" value="NZ_CP035758.1"/>
</dbReference>
<dbReference type="OrthoDB" id="159067at2"/>